<dbReference type="PANTHER" id="PTHR38457:SF1">
    <property type="entry name" value="REGULATOR ABRB-RELATED"/>
    <property type="match status" value="1"/>
</dbReference>
<proteinExistence type="predicted"/>
<feature type="transmembrane region" description="Helical" evidence="1">
    <location>
        <begin position="93"/>
        <end position="115"/>
    </location>
</feature>
<keyword evidence="1" id="KW-0812">Transmembrane</keyword>
<reference evidence="2 3" key="1">
    <citation type="submission" date="2023-10" db="EMBL/GenBank/DDBJ databases">
        <title>Niallia locisalis sp.nov. isolated from a salt pond sample.</title>
        <authorList>
            <person name="Li X.-J."/>
            <person name="Dong L."/>
        </authorList>
    </citation>
    <scope>NUCLEOTIDE SEQUENCE [LARGE SCALE GENOMIC DNA]</scope>
    <source>
        <strain evidence="2 3">DSM 29761</strain>
    </source>
</reference>
<evidence type="ECO:0000313" key="3">
    <source>
        <dbReference type="Proteomes" id="UP001357223"/>
    </source>
</evidence>
<feature type="transmembrane region" description="Helical" evidence="1">
    <location>
        <begin position="279"/>
        <end position="304"/>
    </location>
</feature>
<dbReference type="RefSeq" id="WP_338452394.1">
    <property type="nucleotide sequence ID" value="NZ_CP137640.1"/>
</dbReference>
<keyword evidence="1" id="KW-0472">Membrane</keyword>
<feature type="transmembrane region" description="Helical" evidence="1">
    <location>
        <begin position="159"/>
        <end position="175"/>
    </location>
</feature>
<feature type="transmembrane region" description="Helical" evidence="1">
    <location>
        <begin position="12"/>
        <end position="44"/>
    </location>
</feature>
<feature type="transmembrane region" description="Helical" evidence="1">
    <location>
        <begin position="248"/>
        <end position="267"/>
    </location>
</feature>
<name>A0ABZ2CNK7_9BACI</name>
<accession>A0ABZ2CNK7</accession>
<keyword evidence="3" id="KW-1185">Reference proteome</keyword>
<dbReference type="NCBIfam" id="TIGR03082">
    <property type="entry name" value="Gneg_AbrB_dup"/>
    <property type="match status" value="2"/>
</dbReference>
<sequence>MKRNQTLYHSIMFILVSSIGGFFFSLTGLGIGWMLGTIILAAFLCFRQPGWLNITSSPKGLPTYWLNMGQWLLAIELGKQINYSVLHIFSENWITISIMLLLSIGFSLLSGLLLWKFSKTDMITSFFATAPGGVATLPGIADEVGANTAIVSIVQTMRVFLTVLTIPIIVSAWLVSPVDSSVTASNTLTTTGFSLSQLLGTVVLGLAAWAGYFVGKFLKIPAPWLVGGMIFVASFQSVYSFVTGHDLAIWWPEIIMILSQVLIAASVGSRFQRSMFIGVARTVVVALLGTIGLIIAMFLCAFIVSKVTGISLITSILAFAPGGVAEMSTTAVILGADSTFVVAVQVLRIVFVILVLPPLFRLLNRKEQQKNTQSQVSV</sequence>
<dbReference type="InterPro" id="IPR017516">
    <property type="entry name" value="AbrB_dup"/>
</dbReference>
<organism evidence="2 3">
    <name type="scientific">Niallia oryzisoli</name>
    <dbReference type="NCBI Taxonomy" id="1737571"/>
    <lineage>
        <taxon>Bacteria</taxon>
        <taxon>Bacillati</taxon>
        <taxon>Bacillota</taxon>
        <taxon>Bacilli</taxon>
        <taxon>Bacillales</taxon>
        <taxon>Bacillaceae</taxon>
        <taxon>Niallia</taxon>
    </lineage>
</organism>
<dbReference type="InterPro" id="IPR007820">
    <property type="entry name" value="AbrB_fam"/>
</dbReference>
<dbReference type="Pfam" id="PF05145">
    <property type="entry name" value="AbrB"/>
    <property type="match status" value="1"/>
</dbReference>
<dbReference type="Proteomes" id="UP001357223">
    <property type="component" value="Chromosome"/>
</dbReference>
<dbReference type="PANTHER" id="PTHR38457">
    <property type="entry name" value="REGULATOR ABRB-RELATED"/>
    <property type="match status" value="1"/>
</dbReference>
<dbReference type="EMBL" id="CP137640">
    <property type="protein sequence ID" value="WVX83510.1"/>
    <property type="molecule type" value="Genomic_DNA"/>
</dbReference>
<protein>
    <submittedName>
        <fullName evidence="2">AbrB family transcriptional regulator</fullName>
    </submittedName>
</protein>
<dbReference type="PIRSF" id="PIRSF038991">
    <property type="entry name" value="Protein_AbrB"/>
    <property type="match status" value="1"/>
</dbReference>
<keyword evidence="1" id="KW-1133">Transmembrane helix</keyword>
<feature type="transmembrane region" description="Helical" evidence="1">
    <location>
        <begin position="340"/>
        <end position="360"/>
    </location>
</feature>
<feature type="transmembrane region" description="Helical" evidence="1">
    <location>
        <begin position="195"/>
        <end position="215"/>
    </location>
</feature>
<feature type="transmembrane region" description="Helical" evidence="1">
    <location>
        <begin position="222"/>
        <end position="242"/>
    </location>
</feature>
<evidence type="ECO:0000256" key="1">
    <source>
        <dbReference type="SAM" id="Phobius"/>
    </source>
</evidence>
<gene>
    <name evidence="2" type="ORF">R4Z09_11200</name>
</gene>
<evidence type="ECO:0000313" key="2">
    <source>
        <dbReference type="EMBL" id="WVX83510.1"/>
    </source>
</evidence>